<evidence type="ECO:0000256" key="5">
    <source>
        <dbReference type="ARBA" id="ARBA00022519"/>
    </source>
</evidence>
<feature type="transmembrane region" description="Helical" evidence="9">
    <location>
        <begin position="922"/>
        <end position="946"/>
    </location>
</feature>
<dbReference type="RefSeq" id="WP_370890318.1">
    <property type="nucleotide sequence ID" value="NZ_JBGJLR010000002.1"/>
</dbReference>
<dbReference type="PANTHER" id="PTHR32063:SF13">
    <property type="entry name" value="MULTIDRUG EFFLUX PUMP SUBUNIT ACRB-RELATED"/>
    <property type="match status" value="1"/>
</dbReference>
<keyword evidence="6 9" id="KW-0812">Transmembrane</keyword>
<sequence length="1053" mass="112410">MSKFFINRPIFAWVLAMVVMLAGALAIKALPVSQYPDVAPPAIAISVTYPGASAQTVQDTVVQVIEQQLNGLDNLRYITSSSESDGSLQIVVTFEQGTDPDIAQVQVQNKLNLATPMLPQEVQQQGIRVAKYQMNFMLVAGLVSEDGAMNSEDLADYIASNIQDPVSRTKGVGDFTLFGSAYAMRIWLDPAKLNAYQLTPSDVIAAVQAQNVQVSAGSLGGLPTLNHQVQLQATVLGKTRMKTADEFREIMLKVKPNGAQVRLKDVADVALGGQFTAISSKYNGQPSAALALRLATGANVLEAVSAVRATIASLEPNFPPGVKVVYPYNTAPVVQVSIDSVVSTLVEAIVLVFLVMLLFLQSVRATLIPTLAVPVVLLGTFGVLLAAGFTINLLTMFAMVLAIGLLVDDAIVVVENVERLMHDEHLSPKEATLKSMGQISGALVGIGVVISAVFVPMAFMDGSTGVIYRQFAITIAVAMSLSVLVALVFTPALCATILKAPVPGKKPAPFFAWFNRVFNAGASGYAIGVEGILKRSKFFLLVYVLLLAALVALFARIPTAFLPEEDQGTLFVQVQLPPNATAARTDQVLQAVTQHLLEHEKDTVNSVMAVNGFNFAGRGQNSGLLFVELKPFTERTSAHQHLKALHGRTWGFVSQLNDAMVIPVIPPAIVELGNATGFDFFLQDNGGVGHEVLMQARNQLLGMAAQTPQLAMVRPNGLSDEPQYQIEIDEEKARALKLSLSDINATMSIAWGSAYINDFIDRGRVKKVFLQGQAASRVGPDDFAKWFVRNSDGKMVPFSTFATGKWVYGPAKLERYNGVSAVQIVGGTAPGVSTGEAMKIVEGLAQQLPPGVDLVWTGLSYEEIKAGNQSAWIMALSMLIVFLSLAALYESWSIPFSVMLVVPLGILGAVLATLGRGLTNDVFFQIGMITTMGLAAKNAILIVEFARELHEQEGKPLFEAAVEAARLRLRPIIMTSMAFVLGVVPLALATGASSGSKHSIGTSVVGGTLAGTFLAIFFVPLFFYGVASVVARFRKSPPAPAVAPHASGEESHA</sequence>
<feature type="transmembrane region" description="Helical" evidence="9">
    <location>
        <begin position="341"/>
        <end position="360"/>
    </location>
</feature>
<dbReference type="PANTHER" id="PTHR32063">
    <property type="match status" value="1"/>
</dbReference>
<dbReference type="InterPro" id="IPR027463">
    <property type="entry name" value="AcrB_DN_DC_subdom"/>
</dbReference>
<dbReference type="Gene3D" id="1.20.1640.10">
    <property type="entry name" value="Multidrug efflux transporter AcrB transmembrane domain"/>
    <property type="match status" value="2"/>
</dbReference>
<evidence type="ECO:0000256" key="4">
    <source>
        <dbReference type="ARBA" id="ARBA00022475"/>
    </source>
</evidence>
<comment type="subcellular location">
    <subcellularLocation>
        <location evidence="1 9">Cell inner membrane</location>
        <topology evidence="1 9">Multi-pass membrane protein</topology>
    </subcellularLocation>
</comment>
<dbReference type="Gene3D" id="3.30.2090.10">
    <property type="entry name" value="Multidrug efflux transporter AcrB TolC docking domain, DN and DC subdomains"/>
    <property type="match status" value="2"/>
</dbReference>
<keyword evidence="8 9" id="KW-0472">Membrane</keyword>
<feature type="transmembrane region" description="Helical" evidence="9">
    <location>
        <begin position="1000"/>
        <end position="1026"/>
    </location>
</feature>
<dbReference type="Gene3D" id="3.30.70.1430">
    <property type="entry name" value="Multidrug efflux transporter AcrB pore domain"/>
    <property type="match status" value="2"/>
</dbReference>
<protein>
    <recommendedName>
        <fullName evidence="9">Efflux pump membrane transporter</fullName>
    </recommendedName>
</protein>
<dbReference type="PRINTS" id="PR00702">
    <property type="entry name" value="ACRIFLAVINRP"/>
</dbReference>
<dbReference type="SUPFAM" id="SSF82714">
    <property type="entry name" value="Multidrug efflux transporter AcrB TolC docking domain, DN and DC subdomains"/>
    <property type="match status" value="2"/>
</dbReference>
<comment type="caution">
    <text evidence="10">The sequence shown here is derived from an EMBL/GenBank/DDBJ whole genome shotgun (WGS) entry which is preliminary data.</text>
</comment>
<feature type="transmembrane region" description="Helical" evidence="9">
    <location>
        <begin position="367"/>
        <end position="387"/>
    </location>
</feature>
<feature type="transmembrane region" description="Helical" evidence="9">
    <location>
        <begin position="435"/>
        <end position="459"/>
    </location>
</feature>
<dbReference type="SUPFAM" id="SSF82866">
    <property type="entry name" value="Multidrug efflux transporter AcrB transmembrane domain"/>
    <property type="match status" value="2"/>
</dbReference>
<feature type="transmembrane region" description="Helical" evidence="9">
    <location>
        <begin position="871"/>
        <end position="889"/>
    </location>
</feature>
<keyword evidence="7 9" id="KW-1133">Transmembrane helix</keyword>
<dbReference type="NCBIfam" id="TIGR00915">
    <property type="entry name" value="2A0602"/>
    <property type="match status" value="1"/>
</dbReference>
<evidence type="ECO:0000256" key="1">
    <source>
        <dbReference type="ARBA" id="ARBA00004429"/>
    </source>
</evidence>
<organism evidence="10 11">
    <name type="scientific">Comamonas jiangduensis</name>
    <dbReference type="NCBI Taxonomy" id="1194168"/>
    <lineage>
        <taxon>Bacteria</taxon>
        <taxon>Pseudomonadati</taxon>
        <taxon>Pseudomonadota</taxon>
        <taxon>Betaproteobacteria</taxon>
        <taxon>Burkholderiales</taxon>
        <taxon>Comamonadaceae</taxon>
        <taxon>Comamonas</taxon>
    </lineage>
</organism>
<comment type="similarity">
    <text evidence="2 9">Belongs to the resistance-nodulation-cell division (RND) (TC 2.A.6) family.</text>
</comment>
<evidence type="ECO:0000256" key="8">
    <source>
        <dbReference type="ARBA" id="ARBA00023136"/>
    </source>
</evidence>
<feature type="transmembrane region" description="Helical" evidence="9">
    <location>
        <begin position="538"/>
        <end position="557"/>
    </location>
</feature>
<comment type="caution">
    <text evidence="9">Lacks conserved residue(s) required for the propagation of feature annotation.</text>
</comment>
<dbReference type="Proteomes" id="UP001567350">
    <property type="component" value="Unassembled WGS sequence"/>
</dbReference>
<dbReference type="Pfam" id="PF00873">
    <property type="entry name" value="ACR_tran"/>
    <property type="match status" value="1"/>
</dbReference>
<evidence type="ECO:0000256" key="7">
    <source>
        <dbReference type="ARBA" id="ARBA00022989"/>
    </source>
</evidence>
<feature type="transmembrane region" description="Helical" evidence="9">
    <location>
        <begin position="393"/>
        <end position="414"/>
    </location>
</feature>
<proteinExistence type="inferred from homology"/>
<feature type="transmembrane region" description="Helical" evidence="9">
    <location>
        <begin position="967"/>
        <end position="988"/>
    </location>
</feature>
<dbReference type="InterPro" id="IPR004764">
    <property type="entry name" value="MdtF-like"/>
</dbReference>
<keyword evidence="4" id="KW-1003">Cell membrane</keyword>
<dbReference type="Gene3D" id="3.30.70.1320">
    <property type="entry name" value="Multidrug efflux transporter AcrB pore domain like"/>
    <property type="match status" value="1"/>
</dbReference>
<evidence type="ECO:0000256" key="6">
    <source>
        <dbReference type="ARBA" id="ARBA00022692"/>
    </source>
</evidence>
<evidence type="ECO:0000313" key="10">
    <source>
        <dbReference type="EMBL" id="MEZ2738294.1"/>
    </source>
</evidence>
<accession>A0ABV4I8V9</accession>
<evidence type="ECO:0000256" key="9">
    <source>
        <dbReference type="RuleBase" id="RU364070"/>
    </source>
</evidence>
<evidence type="ECO:0000256" key="2">
    <source>
        <dbReference type="ARBA" id="ARBA00010942"/>
    </source>
</evidence>
<name>A0ABV4I8V9_9BURK</name>
<dbReference type="Gene3D" id="3.30.70.1440">
    <property type="entry name" value="Multidrug efflux transporter AcrB pore domain"/>
    <property type="match status" value="1"/>
</dbReference>
<keyword evidence="11" id="KW-1185">Reference proteome</keyword>
<dbReference type="NCBIfam" id="NF000282">
    <property type="entry name" value="RND_permease_1"/>
    <property type="match status" value="1"/>
</dbReference>
<gene>
    <name evidence="10" type="ORF">ACBP88_02290</name>
</gene>
<evidence type="ECO:0000313" key="11">
    <source>
        <dbReference type="Proteomes" id="UP001567350"/>
    </source>
</evidence>
<reference evidence="10 11" key="1">
    <citation type="submission" date="2024-08" db="EMBL/GenBank/DDBJ databases">
        <authorList>
            <person name="Feng Z."/>
            <person name="Ronholm J."/>
        </authorList>
    </citation>
    <scope>NUCLEOTIDE SEQUENCE [LARGE SCALE GENOMIC DNA]</scope>
    <source>
        <strain evidence="10 11">4-AB0-8</strain>
    </source>
</reference>
<feature type="transmembrane region" description="Helical" evidence="9">
    <location>
        <begin position="471"/>
        <end position="498"/>
    </location>
</feature>
<feature type="transmembrane region" description="Helical" evidence="9">
    <location>
        <begin position="896"/>
        <end position="916"/>
    </location>
</feature>
<dbReference type="EMBL" id="JBGJLR010000002">
    <property type="protein sequence ID" value="MEZ2738294.1"/>
    <property type="molecule type" value="Genomic_DNA"/>
</dbReference>
<dbReference type="SUPFAM" id="SSF82693">
    <property type="entry name" value="Multidrug efflux transporter AcrB pore domain, PN1, PN2, PC1 and PC2 subdomains"/>
    <property type="match status" value="4"/>
</dbReference>
<keyword evidence="5 9" id="KW-0997">Cell inner membrane</keyword>
<keyword evidence="3 9" id="KW-0813">Transport</keyword>
<evidence type="ECO:0000256" key="3">
    <source>
        <dbReference type="ARBA" id="ARBA00022448"/>
    </source>
</evidence>
<dbReference type="InterPro" id="IPR001036">
    <property type="entry name" value="Acrflvin-R"/>
</dbReference>